<evidence type="ECO:0000256" key="1">
    <source>
        <dbReference type="SAM" id="SignalP"/>
    </source>
</evidence>
<organism evidence="3 4">
    <name type="scientific">Peptoniphilus equinus</name>
    <dbReference type="NCBI Taxonomy" id="3016343"/>
    <lineage>
        <taxon>Bacteria</taxon>
        <taxon>Bacillati</taxon>
        <taxon>Bacillota</taxon>
        <taxon>Tissierellia</taxon>
        <taxon>Tissierellales</taxon>
        <taxon>Peptoniphilaceae</taxon>
        <taxon>Peptoniphilus</taxon>
    </lineage>
</organism>
<keyword evidence="1" id="KW-0732">Signal</keyword>
<dbReference type="Proteomes" id="UP001210339">
    <property type="component" value="Chromosome"/>
</dbReference>
<proteinExistence type="predicted"/>
<evidence type="ECO:0000313" key="4">
    <source>
        <dbReference type="Proteomes" id="UP001210339"/>
    </source>
</evidence>
<reference evidence="3 4" key="1">
    <citation type="submission" date="2023-01" db="EMBL/GenBank/DDBJ databases">
        <authorList>
            <person name="Lee S.H."/>
            <person name="Jung H.S."/>
            <person name="Yun J.U."/>
        </authorList>
    </citation>
    <scope>NUCLEOTIDE SEQUENCE [LARGE SCALE GENOMIC DNA]</scope>
    <source>
        <strain evidence="3 4">CBA3646</strain>
    </source>
</reference>
<dbReference type="PROSITE" id="PS51272">
    <property type="entry name" value="SLH"/>
    <property type="match status" value="2"/>
</dbReference>
<evidence type="ECO:0000313" key="3">
    <source>
        <dbReference type="EMBL" id="WBW49592.1"/>
    </source>
</evidence>
<dbReference type="RefSeq" id="WP_271191124.1">
    <property type="nucleotide sequence ID" value="NZ_CP115667.1"/>
</dbReference>
<gene>
    <name evidence="3" type="ORF">O6R05_06235</name>
</gene>
<name>A0ABY7QS33_9FIRM</name>
<accession>A0ABY7QS33</accession>
<feature type="domain" description="SLH" evidence="2">
    <location>
        <begin position="167"/>
        <end position="231"/>
    </location>
</feature>
<keyword evidence="4" id="KW-1185">Reference proteome</keyword>
<dbReference type="InterPro" id="IPR001119">
    <property type="entry name" value="SLH_dom"/>
</dbReference>
<dbReference type="EMBL" id="CP115667">
    <property type="protein sequence ID" value="WBW49592.1"/>
    <property type="molecule type" value="Genomic_DNA"/>
</dbReference>
<dbReference type="Pfam" id="PF00395">
    <property type="entry name" value="SLH"/>
    <property type="match status" value="1"/>
</dbReference>
<feature type="chain" id="PRO_5047273571" evidence="1">
    <location>
        <begin position="27"/>
        <end position="654"/>
    </location>
</feature>
<feature type="domain" description="SLH" evidence="2">
    <location>
        <begin position="26"/>
        <end position="91"/>
    </location>
</feature>
<feature type="signal peptide" evidence="1">
    <location>
        <begin position="1"/>
        <end position="26"/>
    </location>
</feature>
<protein>
    <submittedName>
        <fullName evidence="3">S-layer homology domain-containing protein</fullName>
    </submittedName>
</protein>
<evidence type="ECO:0000259" key="2">
    <source>
        <dbReference type="PROSITE" id="PS51272"/>
    </source>
</evidence>
<sequence length="654" mass="71874">MQSIHMKKTLAVALTAVVLMPSALQAKTFKDVTKDGPYSWAYSYIDTLSDQGIIKGYGDDTFRPDNSVSVEETLELIKELNNPSASELSEARSKYSSNIRAAGIASWAEDAVAYALSKGVVTTGELSEMADKKFFVESEGKIHPDRNSIAVYFGRGLGLDANGDQSLLRHDDKDRIPAGTRGYLASLVKAGIFASTGSDGKFEGTRYIRRSEMAKITKLSYDYLADEGQTATVEGTVVLATKANGINSIIIEKKDKTQLQLKVDSKTVYKENGKTIAFSDIKADQDVKITYVTSTNSSRSNVITTLDVVNSAQDYAGYITSRTTDGFSAKYTKATTTMDLTGATTIATTMSSNFKMASGAKLYVLGVETQPSQLNLDDMILFSADAKGAVKTAVVFPRNGRVNGEVVSISQADTNGRETIVLKLQDGKNYTFYGNTYNNYNPFYGNTSQFNGVRVGQKVSFSTNYKLITGTVDNFQGATLAGQVVNVQRNGYMNSYEVTVRSNGMDTRFYVDSTTRFEMGGLLNNQYNPQNLLHRYVVVERNGNYATVIRESNGSDQFIVRAKVLNVRTNNGEISFPGTTPNATGYIYSMQILSSNNPRLNAYSQFDLQGDLYTTFRQGEVLEITGVLDYQGRVTQVMNVTRTNSYQPNGWYSY</sequence>